<dbReference type="EMBL" id="JPKY01000001">
    <property type="protein sequence ID" value="KFH48829.1"/>
    <property type="molecule type" value="Genomic_DNA"/>
</dbReference>
<keyword evidence="5" id="KW-0560">Oxidoreductase</keyword>
<organism evidence="7 8">
    <name type="scientific">Hapsidospora chrysogenum (strain ATCC 11550 / CBS 779.69 / DSM 880 / IAM 14645 / JCM 23072 / IMI 49137)</name>
    <name type="common">Acremonium chrysogenum</name>
    <dbReference type="NCBI Taxonomy" id="857340"/>
    <lineage>
        <taxon>Eukaryota</taxon>
        <taxon>Fungi</taxon>
        <taxon>Dikarya</taxon>
        <taxon>Ascomycota</taxon>
        <taxon>Pezizomycotina</taxon>
        <taxon>Sordariomycetes</taxon>
        <taxon>Hypocreomycetidae</taxon>
        <taxon>Hypocreales</taxon>
        <taxon>Bionectriaceae</taxon>
        <taxon>Hapsidospora</taxon>
    </lineage>
</organism>
<name>A0A086THJ7_HAPC1</name>
<dbReference type="STRING" id="857340.A0A086THJ7"/>
<dbReference type="InterPro" id="IPR039698">
    <property type="entry name" value="Dfg10/SRD5A3"/>
</dbReference>
<protein>
    <recommendedName>
        <fullName evidence="5">Polyprenal reductase</fullName>
        <ecNumber evidence="5">1.3.1.94</ecNumber>
    </recommendedName>
</protein>
<comment type="similarity">
    <text evidence="5">Belongs to the steroid 5-alpha reductase family. Polyprenal reductase subfamily.</text>
</comment>
<dbReference type="PROSITE" id="PS50244">
    <property type="entry name" value="S5A_REDUCTASE"/>
    <property type="match status" value="1"/>
</dbReference>
<keyword evidence="2" id="KW-0812">Transmembrane</keyword>
<dbReference type="OrthoDB" id="541710at2759"/>
<dbReference type="PANTHER" id="PTHR14624">
    <property type="entry name" value="DFG10 PROTEIN"/>
    <property type="match status" value="1"/>
</dbReference>
<feature type="domain" description="3-oxo-5-alpha-steroid 4-dehydrogenase C-terminal" evidence="6">
    <location>
        <begin position="175"/>
        <end position="305"/>
    </location>
</feature>
<comment type="caution">
    <text evidence="7">The sequence shown here is derived from an EMBL/GenBank/DDBJ whole genome shotgun (WGS) entry which is preliminary data.</text>
</comment>
<comment type="function">
    <text evidence="5">Plays a key role in early steps of protein N-linked glycosylation by being involved in the conversion of polyprenol into dolichol. Acts as a polyprenal reductase that mediates the reduction of polyprenal into dolichal in a NADP-dependent mechanism. Dolichols are required for the synthesis of dolichol-linked monosaccharides and the oligosaccharide precursor used for N-glycosylation.</text>
</comment>
<evidence type="ECO:0000259" key="6">
    <source>
        <dbReference type="Pfam" id="PF02544"/>
    </source>
</evidence>
<dbReference type="GO" id="GO:0160198">
    <property type="term" value="F:polyprenal reductase activity"/>
    <property type="evidence" value="ECO:0007669"/>
    <property type="project" value="UniProtKB-EC"/>
</dbReference>
<dbReference type="HOGENOM" id="CLU_044409_0_1_1"/>
<dbReference type="InterPro" id="IPR001104">
    <property type="entry name" value="3-oxo-5_a-steroid_4-DH_C"/>
</dbReference>
<sequence>MDSVLSLMDHVKPATPAEACQAFYVFASASILGINVLPADLRSALMDYGARLQGGNQKEPGKLAGILGLLRVPHSWFLHYYILSVACSGFWAWQYLTRGSVMEWLVKGQVRDGRESVELLRVFVAWGLMTLQGMRRLYESFFVMKPGSSPMSSIHWIVGQVYYLDMSISVWIEGSGAILDSWNGIESSRRIPPRLPIAIGLFLAGWIKQNQCHKHLAGLKKYTLPDQGWFQRIVCPHYTSECLIYLGLALAAAPSGKIVNRTVLMGLMFVAVNLGTTASSTKKWYAEKFGPEKVASKWKMIPFIF</sequence>
<dbReference type="Proteomes" id="UP000029964">
    <property type="component" value="Unassembled WGS sequence"/>
</dbReference>
<dbReference type="GO" id="GO:0016095">
    <property type="term" value="P:polyprenol catabolic process"/>
    <property type="evidence" value="ECO:0007669"/>
    <property type="project" value="UniProtKB-UniRule"/>
</dbReference>
<dbReference type="PANTHER" id="PTHR14624:SF0">
    <property type="entry name" value="POLYPRENOL REDUCTASE"/>
    <property type="match status" value="1"/>
</dbReference>
<comment type="catalytic activity">
    <reaction evidence="5">
        <text>a di-trans,poly-cis-dolichal + NADP(+) = a di-trans,poly-cis-polyprenal + NADPH + H(+)</text>
        <dbReference type="Rhea" id="RHEA:80727"/>
        <dbReference type="Rhea" id="RHEA-COMP:19536"/>
        <dbReference type="Rhea" id="RHEA-COMP:19537"/>
        <dbReference type="ChEBI" id="CHEBI:15378"/>
        <dbReference type="ChEBI" id="CHEBI:57783"/>
        <dbReference type="ChEBI" id="CHEBI:58349"/>
        <dbReference type="ChEBI" id="CHEBI:231623"/>
        <dbReference type="ChEBI" id="CHEBI:231637"/>
        <dbReference type="EC" id="1.3.1.94"/>
    </reaction>
    <physiologicalReaction direction="right-to-left" evidence="5">
        <dbReference type="Rhea" id="RHEA:80729"/>
    </physiologicalReaction>
</comment>
<keyword evidence="5" id="KW-0521">NADP</keyword>
<evidence type="ECO:0000256" key="1">
    <source>
        <dbReference type="ARBA" id="ARBA00004127"/>
    </source>
</evidence>
<dbReference type="UniPathway" id="UPA00378"/>
<accession>A0A086THJ7</accession>
<comment type="subcellular location">
    <subcellularLocation>
        <location evidence="1">Endomembrane system</location>
        <topology evidence="1">Multi-pass membrane protein</topology>
    </subcellularLocation>
    <subcellularLocation>
        <location evidence="5">Endoplasmic reticulum membrane</location>
    </subcellularLocation>
</comment>
<keyword evidence="3" id="KW-1133">Transmembrane helix</keyword>
<dbReference type="GO" id="GO:0102389">
    <property type="term" value="F:polyprenol reductase activity"/>
    <property type="evidence" value="ECO:0007669"/>
    <property type="project" value="UniProtKB-UniRule"/>
</dbReference>
<evidence type="ECO:0000313" key="7">
    <source>
        <dbReference type="EMBL" id="KFH48829.1"/>
    </source>
</evidence>
<evidence type="ECO:0000313" key="8">
    <source>
        <dbReference type="Proteomes" id="UP000029964"/>
    </source>
</evidence>
<gene>
    <name evidence="7" type="ORF">ACRE_001570</name>
</gene>
<keyword evidence="5" id="KW-0256">Endoplasmic reticulum</keyword>
<evidence type="ECO:0000256" key="3">
    <source>
        <dbReference type="ARBA" id="ARBA00022989"/>
    </source>
</evidence>
<dbReference type="GO" id="GO:0005789">
    <property type="term" value="C:endoplasmic reticulum membrane"/>
    <property type="evidence" value="ECO:0007669"/>
    <property type="project" value="UniProtKB-SubCell"/>
</dbReference>
<evidence type="ECO:0000256" key="4">
    <source>
        <dbReference type="ARBA" id="ARBA00023136"/>
    </source>
</evidence>
<keyword evidence="8" id="KW-1185">Reference proteome</keyword>
<reference evidence="8" key="1">
    <citation type="journal article" date="2014" name="Genome Announc.">
        <title>Genome sequence and annotation of Acremonium chrysogenum, producer of the beta-lactam antibiotic cephalosporin C.</title>
        <authorList>
            <person name="Terfehr D."/>
            <person name="Dahlmann T.A."/>
            <person name="Specht T."/>
            <person name="Zadra I."/>
            <person name="Kuernsteiner H."/>
            <person name="Kueck U."/>
        </authorList>
    </citation>
    <scope>NUCLEOTIDE SEQUENCE [LARGE SCALE GENOMIC DNA]</scope>
    <source>
        <strain evidence="8">ATCC 11550 / CBS 779.69 / DSM 880 / IAM 14645 / JCM 23072 / IMI 49137</strain>
    </source>
</reference>
<evidence type="ECO:0000256" key="2">
    <source>
        <dbReference type="ARBA" id="ARBA00022692"/>
    </source>
</evidence>
<dbReference type="GO" id="GO:0006488">
    <property type="term" value="P:dolichol-linked oligosaccharide biosynthetic process"/>
    <property type="evidence" value="ECO:0007669"/>
    <property type="project" value="UniProtKB-UniRule"/>
</dbReference>
<dbReference type="GO" id="GO:0003865">
    <property type="term" value="F:3-oxo-5-alpha-steroid 4-dehydrogenase activity"/>
    <property type="evidence" value="ECO:0007669"/>
    <property type="project" value="TreeGrafter"/>
</dbReference>
<dbReference type="AlphaFoldDB" id="A0A086THJ7"/>
<dbReference type="EC" id="1.3.1.94" evidence="5"/>
<keyword evidence="4" id="KW-0472">Membrane</keyword>
<comment type="pathway">
    <text evidence="5">Protein modification; protein glycosylation.</text>
</comment>
<proteinExistence type="inferred from homology"/>
<evidence type="ECO:0000256" key="5">
    <source>
        <dbReference type="RuleBase" id="RU367081"/>
    </source>
</evidence>
<dbReference type="Pfam" id="PF02544">
    <property type="entry name" value="Steroid_dh"/>
    <property type="match status" value="1"/>
</dbReference>